<dbReference type="Proteomes" id="UP000295626">
    <property type="component" value="Unassembled WGS sequence"/>
</dbReference>
<feature type="region of interest" description="Disordered" evidence="4">
    <location>
        <begin position="53"/>
        <end position="102"/>
    </location>
</feature>
<keyword evidence="6" id="KW-0456">Lyase</keyword>
<dbReference type="InterPro" id="IPR001030">
    <property type="entry name" value="Acoase/IPM_deHydtase_lsu_aba"/>
</dbReference>
<dbReference type="GO" id="GO:0003861">
    <property type="term" value="F:3-isopropylmalate dehydratase activity"/>
    <property type="evidence" value="ECO:0007669"/>
    <property type="project" value="UniProtKB-EC"/>
</dbReference>
<protein>
    <submittedName>
        <fullName evidence="6">3-isopropylmalate dehydratase large subunit</fullName>
        <ecNumber evidence="6">4.2.1.33</ecNumber>
    </submittedName>
</protein>
<accession>A0ABY2DCM3</accession>
<evidence type="ECO:0000313" key="7">
    <source>
        <dbReference type="Proteomes" id="UP000295626"/>
    </source>
</evidence>
<name>A0ABY2DCM3_9ACTN</name>
<evidence type="ECO:0000256" key="4">
    <source>
        <dbReference type="SAM" id="MobiDB-lite"/>
    </source>
</evidence>
<proteinExistence type="predicted"/>
<comment type="caution">
    <text evidence="6">The sequence shown here is derived from an EMBL/GenBank/DDBJ whole genome shotgun (WGS) entry which is preliminary data.</text>
</comment>
<dbReference type="InterPro" id="IPR015931">
    <property type="entry name" value="Acnase/IPM_dHydase_lsu_aba_1/3"/>
</dbReference>
<dbReference type="Pfam" id="PF00330">
    <property type="entry name" value="Aconitase"/>
    <property type="match status" value="1"/>
</dbReference>
<feature type="domain" description="Aconitase/3-isopropylmalate dehydratase large subunit alpha/beta/alpha" evidence="5">
    <location>
        <begin position="8"/>
        <end position="100"/>
    </location>
</feature>
<dbReference type="InterPro" id="IPR036008">
    <property type="entry name" value="Aconitase_4Fe-4S_dom"/>
</dbReference>
<evidence type="ECO:0000256" key="3">
    <source>
        <dbReference type="ARBA" id="ARBA00023014"/>
    </source>
</evidence>
<keyword evidence="7" id="KW-1185">Reference proteome</keyword>
<sequence length="102" mass="11689">MTGRTLAEKVWQAHTVRRSTAGEDLLYIDMQLLHEVNTPQAFDGLRAAGRRVRRPDLNVGTEDHSTPTLAVDRPETDPVRRRQRQLMRRNCHESGVPLHRLG</sequence>
<organism evidence="6 7">
    <name type="scientific">Micromonospora fluostatini</name>
    <dbReference type="NCBI Taxonomy" id="1629071"/>
    <lineage>
        <taxon>Bacteria</taxon>
        <taxon>Bacillati</taxon>
        <taxon>Actinomycetota</taxon>
        <taxon>Actinomycetes</taxon>
        <taxon>Micromonosporales</taxon>
        <taxon>Micromonosporaceae</taxon>
        <taxon>Micromonospora</taxon>
    </lineage>
</organism>
<evidence type="ECO:0000256" key="1">
    <source>
        <dbReference type="ARBA" id="ARBA00022723"/>
    </source>
</evidence>
<evidence type="ECO:0000256" key="2">
    <source>
        <dbReference type="ARBA" id="ARBA00023004"/>
    </source>
</evidence>
<keyword evidence="2" id="KW-0408">Iron</keyword>
<keyword evidence="3" id="KW-0411">Iron-sulfur</keyword>
<dbReference type="SUPFAM" id="SSF53732">
    <property type="entry name" value="Aconitase iron-sulfur domain"/>
    <property type="match status" value="1"/>
</dbReference>
<dbReference type="Gene3D" id="3.30.499.10">
    <property type="entry name" value="Aconitase, domain 3"/>
    <property type="match status" value="1"/>
</dbReference>
<evidence type="ECO:0000313" key="6">
    <source>
        <dbReference type="EMBL" id="TDB83828.1"/>
    </source>
</evidence>
<reference evidence="6 7" key="1">
    <citation type="submission" date="2019-02" db="EMBL/GenBank/DDBJ databases">
        <title>Draft genome sequences of novel Actinobacteria.</title>
        <authorList>
            <person name="Sahin N."/>
            <person name="Ay H."/>
            <person name="Saygin H."/>
        </authorList>
    </citation>
    <scope>NUCLEOTIDE SEQUENCE [LARGE SCALE GENOMIC DNA]</scope>
    <source>
        <strain evidence="6 7">JCM 30529</strain>
    </source>
</reference>
<feature type="non-terminal residue" evidence="6">
    <location>
        <position position="102"/>
    </location>
</feature>
<evidence type="ECO:0000259" key="5">
    <source>
        <dbReference type="Pfam" id="PF00330"/>
    </source>
</evidence>
<gene>
    <name evidence="6" type="ORF">E1091_17965</name>
</gene>
<dbReference type="EC" id="4.2.1.33" evidence="6"/>
<dbReference type="EMBL" id="SMKE01000886">
    <property type="protein sequence ID" value="TDB83828.1"/>
    <property type="molecule type" value="Genomic_DNA"/>
</dbReference>
<keyword evidence="1" id="KW-0479">Metal-binding</keyword>